<reference evidence="1 2" key="1">
    <citation type="submission" date="2015-07" db="EMBL/GenBank/DDBJ databases">
        <title>Genome analysis of myxobacterium Chondromyces crocatus Cm c5 reveals a high potential for natural compound synthesis and the genetic basis for the loss of fruiting body formation.</title>
        <authorList>
            <person name="Zaburannyi N."/>
            <person name="Bunk B."/>
            <person name="Maier J."/>
            <person name="Overmann J."/>
            <person name="Mueller R."/>
        </authorList>
    </citation>
    <scope>NUCLEOTIDE SEQUENCE [LARGE SCALE GENOMIC DNA]</scope>
    <source>
        <strain evidence="1 2">Cm c5</strain>
    </source>
</reference>
<protein>
    <recommendedName>
        <fullName evidence="3">Type 4 fimbrial biogenesis protein PilX N-terminal domain-containing protein</fullName>
    </recommendedName>
</protein>
<dbReference type="AlphaFoldDB" id="A0A0K1E8E7"/>
<proteinExistence type="predicted"/>
<dbReference type="EMBL" id="CP012159">
    <property type="protein sequence ID" value="AKT37146.1"/>
    <property type="molecule type" value="Genomic_DNA"/>
</dbReference>
<name>A0A0K1E8E7_CHOCO</name>
<dbReference type="Proteomes" id="UP000067626">
    <property type="component" value="Chromosome"/>
</dbReference>
<organism evidence="1 2">
    <name type="scientific">Chondromyces crocatus</name>
    <dbReference type="NCBI Taxonomy" id="52"/>
    <lineage>
        <taxon>Bacteria</taxon>
        <taxon>Pseudomonadati</taxon>
        <taxon>Myxococcota</taxon>
        <taxon>Polyangia</taxon>
        <taxon>Polyangiales</taxon>
        <taxon>Polyangiaceae</taxon>
        <taxon>Chondromyces</taxon>
    </lineage>
</organism>
<dbReference type="OrthoDB" id="9877516at2"/>
<evidence type="ECO:0000313" key="1">
    <source>
        <dbReference type="EMBL" id="AKT37146.1"/>
    </source>
</evidence>
<evidence type="ECO:0000313" key="2">
    <source>
        <dbReference type="Proteomes" id="UP000067626"/>
    </source>
</evidence>
<dbReference type="RefSeq" id="WP_050429554.1">
    <property type="nucleotide sequence ID" value="NZ_CP012159.1"/>
</dbReference>
<accession>A0A0K1E8E7</accession>
<dbReference type="STRING" id="52.CMC5_012760"/>
<dbReference type="KEGG" id="ccro:CMC5_012760"/>
<gene>
    <name evidence="1" type="ORF">CMC5_012760</name>
</gene>
<keyword evidence="2" id="KW-1185">Reference proteome</keyword>
<sequence length="209" mass="21369">MSASAVQRWSRRVRARGAALPIVFLLVTSLASLGVFAMSATHTAVVASGATRLEGQVQRLTSYVLLAFVAELSSPRGPTYVQATRGASDAGCTSAVACIALGREQLELQGGPLLIAPTAVRPGSLGLVEVGWGARVELSDPMPALPPPPGFDESSAGAVSVAPVLVTLSATGYLWPAASDGAPLSPELRAASAARTELRAHVVVHGVPR</sequence>
<evidence type="ECO:0008006" key="3">
    <source>
        <dbReference type="Google" id="ProtNLM"/>
    </source>
</evidence>